<protein>
    <recommendedName>
        <fullName evidence="4">YEATS domain-containing protein</fullName>
    </recommendedName>
</protein>
<evidence type="ECO:0000259" key="4">
    <source>
        <dbReference type="PROSITE" id="PS51037"/>
    </source>
</evidence>
<dbReference type="InParanoid" id="J4GNC9"/>
<feature type="domain" description="YEATS" evidence="4">
    <location>
        <begin position="393"/>
        <end position="536"/>
    </location>
</feature>
<sequence length="971" mass="106944">MHLEIPEVAVIENELGRRPAKRRRITDEYNNPSTRQVILEELDVEIGLRRRLSETIHSRLTWALLLQKALNSTPNGTNHTVSSFKDSALATLDVLEEPCRLLYERDITVYEETIPLIPQPSTALSMPATDFHVAPRQGSSRARGLPRATPTLPKKLLFLRNTTTDPPTIAKLACPDCGRSDFSNLQGLLNHCRLRHQREFGSHDECIQNCAVLVPDDERDWIVANGTELSGISLPSLRRLFEIAVGGDSNVVVPGMQPVVDSDVHSETSADTIKETQLPPLPSTHITRTLGHHEDTPALALFLGRAPKKRIINIHGDQDQLVDIVGLADEFNDRSLDVQRGWRMPYIHRSVATVGLDPETSPVFTTQGQEASDIPAESRSSSNIPTPTLLNITGTRFHIVARISVLDSSLWITPERRERGKVDHTHKWRLSVSSPSYSLHISTFLAKLTITCITDPPPSSLVEPIVITEPPFVVTSTTDKAFLAKLTFLWVGSQNAAMDIEHWVDLDPVHLSHPVLGDKQIFDIELDRNTQLLPIREDVRKVTWKDEKVDEVSHAANTHAAGSSGVDAEAGYSILLREVLSQVPIATKDLKGRNKARSAAASVSFLVPHASRFKQFVLGRQKAIEMSRARALLHAYEEHVASLPGSKDGIPLTTADVYFWMKDENILPRETSKRVAETANDGDSLERVPDKYCRTCGLHETLHPTAAPEDSATMEVKSLGTEISLKHPGPTVCRAQVVLPYLDVHRLLDTIPSTATMYGFHPHLFMSVPQSLQSRQAPTPVDWVTIADPQLVTAIRSISAEWKLTNLTPADDALPGLGRLGGSLIARVESQTPSRKVVDHLVPWAMLATIVRPLVRLLIERGLTVYRWDEDATRTLGGYERARGKRGTTRTEPSVKRLLTPLHIVRGLIWGASTGLTGSALLLGLARLGTAAGTGSDRSDGEEEVSSGQSAVKIEEEEPVDMSGQNAQCSG</sequence>
<dbReference type="AlphaFoldDB" id="J4GNC9"/>
<comment type="subcellular location">
    <subcellularLocation>
        <location evidence="2">Nucleus</location>
    </subcellularLocation>
</comment>
<name>J4GNC9_9APHY</name>
<accession>J4GNC9</accession>
<dbReference type="InterPro" id="IPR058706">
    <property type="entry name" value="zf-C2H2_AHC1-like"/>
</dbReference>
<dbReference type="RefSeq" id="XP_012180453.1">
    <property type="nucleotide sequence ID" value="XM_012325063.1"/>
</dbReference>
<dbReference type="InterPro" id="IPR038704">
    <property type="entry name" value="YEAST_sf"/>
</dbReference>
<keyword evidence="6" id="KW-1185">Reference proteome</keyword>
<evidence type="ECO:0000313" key="5">
    <source>
        <dbReference type="EMBL" id="CCM01170.1"/>
    </source>
</evidence>
<dbReference type="InterPro" id="IPR055129">
    <property type="entry name" value="YEATS_dom"/>
</dbReference>
<organism evidence="5 6">
    <name type="scientific">Fibroporia radiculosa</name>
    <dbReference type="NCBI Taxonomy" id="599839"/>
    <lineage>
        <taxon>Eukaryota</taxon>
        <taxon>Fungi</taxon>
        <taxon>Dikarya</taxon>
        <taxon>Basidiomycota</taxon>
        <taxon>Agaricomycotina</taxon>
        <taxon>Agaricomycetes</taxon>
        <taxon>Polyporales</taxon>
        <taxon>Fibroporiaceae</taxon>
        <taxon>Fibroporia</taxon>
    </lineage>
</organism>
<dbReference type="Gene3D" id="2.60.40.1970">
    <property type="entry name" value="YEATS domain"/>
    <property type="match status" value="1"/>
</dbReference>
<dbReference type="OrthoDB" id="1741717at2759"/>
<proteinExistence type="predicted"/>
<dbReference type="Proteomes" id="UP000006352">
    <property type="component" value="Unassembled WGS sequence"/>
</dbReference>
<evidence type="ECO:0000256" key="3">
    <source>
        <dbReference type="SAM" id="MobiDB-lite"/>
    </source>
</evidence>
<dbReference type="GO" id="GO:0005634">
    <property type="term" value="C:nucleus"/>
    <property type="evidence" value="ECO:0007669"/>
    <property type="project" value="UniProtKB-SubCell"/>
</dbReference>
<dbReference type="STRING" id="599839.J4GNC9"/>
<feature type="region of interest" description="Disordered" evidence="3">
    <location>
        <begin position="932"/>
        <end position="971"/>
    </location>
</feature>
<dbReference type="PROSITE" id="PS51037">
    <property type="entry name" value="YEATS"/>
    <property type="match status" value="1"/>
</dbReference>
<evidence type="ECO:0000256" key="2">
    <source>
        <dbReference type="PROSITE-ProRule" id="PRU00376"/>
    </source>
</evidence>
<gene>
    <name evidence="5" type="ORF">FIBRA_03218</name>
</gene>
<dbReference type="InterPro" id="IPR055127">
    <property type="entry name" value="YEATS2_3HBD"/>
</dbReference>
<keyword evidence="1 2" id="KW-0539">Nucleus</keyword>
<dbReference type="EMBL" id="HE797022">
    <property type="protein sequence ID" value="CCM01170.1"/>
    <property type="molecule type" value="Genomic_DNA"/>
</dbReference>
<dbReference type="Pfam" id="PF25909">
    <property type="entry name" value="zf-C2H2_AHC1"/>
    <property type="match status" value="1"/>
</dbReference>
<dbReference type="HOGENOM" id="CLU_012846_0_0_1"/>
<dbReference type="Pfam" id="PF22951">
    <property type="entry name" value="3HBD"/>
    <property type="match status" value="1"/>
</dbReference>
<reference evidence="5 6" key="1">
    <citation type="journal article" date="2012" name="Appl. Environ. Microbiol.">
        <title>Short-read sequencing for genomic analysis of the brown rot fungus Fibroporia radiculosa.</title>
        <authorList>
            <person name="Tang J.D."/>
            <person name="Perkins A.D."/>
            <person name="Sonstegard T.S."/>
            <person name="Schroeder S.G."/>
            <person name="Burgess S.C."/>
            <person name="Diehl S.V."/>
        </authorList>
    </citation>
    <scope>NUCLEOTIDE SEQUENCE [LARGE SCALE GENOMIC DNA]</scope>
    <source>
        <strain evidence="5 6">TFFH 294</strain>
    </source>
</reference>
<dbReference type="GeneID" id="24096081"/>
<evidence type="ECO:0000313" key="6">
    <source>
        <dbReference type="Proteomes" id="UP000006352"/>
    </source>
</evidence>
<evidence type="ECO:0000256" key="1">
    <source>
        <dbReference type="ARBA" id="ARBA00023242"/>
    </source>
</evidence>